<dbReference type="PANTHER" id="PTHR43649">
    <property type="entry name" value="ARABINOSE-BINDING PROTEIN-RELATED"/>
    <property type="match status" value="1"/>
</dbReference>
<dbReference type="Proteomes" id="UP000638648">
    <property type="component" value="Unassembled WGS sequence"/>
</dbReference>
<evidence type="ECO:0000313" key="1">
    <source>
        <dbReference type="EMBL" id="MBE1612497.1"/>
    </source>
</evidence>
<dbReference type="PROSITE" id="PS51257">
    <property type="entry name" value="PROKAR_LIPOPROTEIN"/>
    <property type="match status" value="1"/>
</dbReference>
<evidence type="ECO:0000313" key="2">
    <source>
        <dbReference type="Proteomes" id="UP000638648"/>
    </source>
</evidence>
<organism evidence="1 2">
    <name type="scientific">Actinopolymorpha pittospori</name>
    <dbReference type="NCBI Taxonomy" id="648752"/>
    <lineage>
        <taxon>Bacteria</taxon>
        <taxon>Bacillati</taxon>
        <taxon>Actinomycetota</taxon>
        <taxon>Actinomycetes</taxon>
        <taxon>Propionibacteriales</taxon>
        <taxon>Actinopolymorphaceae</taxon>
        <taxon>Actinopolymorpha</taxon>
    </lineage>
</organism>
<dbReference type="Gene3D" id="3.40.190.10">
    <property type="entry name" value="Periplasmic binding protein-like II"/>
    <property type="match status" value="1"/>
</dbReference>
<dbReference type="InterPro" id="IPR006311">
    <property type="entry name" value="TAT_signal"/>
</dbReference>
<dbReference type="PROSITE" id="PS51318">
    <property type="entry name" value="TAT"/>
    <property type="match status" value="1"/>
</dbReference>
<keyword evidence="1" id="KW-0813">Transport</keyword>
<protein>
    <submittedName>
        <fullName evidence="1">Multiple sugar transport system substrate-binding protein</fullName>
    </submittedName>
</protein>
<dbReference type="PANTHER" id="PTHR43649:SF14">
    <property type="entry name" value="BLR3389 PROTEIN"/>
    <property type="match status" value="1"/>
</dbReference>
<dbReference type="AlphaFoldDB" id="A0A927RDK2"/>
<dbReference type="InterPro" id="IPR050490">
    <property type="entry name" value="Bact_solute-bd_prot1"/>
</dbReference>
<gene>
    <name evidence="1" type="ORF">HEB94_009345</name>
</gene>
<comment type="caution">
    <text evidence="1">The sequence shown here is derived from an EMBL/GenBank/DDBJ whole genome shotgun (WGS) entry which is preliminary data.</text>
</comment>
<dbReference type="EMBL" id="JADBEM010000001">
    <property type="protein sequence ID" value="MBE1612497.1"/>
    <property type="molecule type" value="Genomic_DNA"/>
</dbReference>
<dbReference type="SUPFAM" id="SSF53850">
    <property type="entry name" value="Periplasmic binding protein-like II"/>
    <property type="match status" value="1"/>
</dbReference>
<proteinExistence type="predicted"/>
<keyword evidence="1" id="KW-0762">Sugar transport</keyword>
<keyword evidence="2" id="KW-1185">Reference proteome</keyword>
<dbReference type="InterPro" id="IPR006059">
    <property type="entry name" value="SBP"/>
</dbReference>
<dbReference type="RefSeq" id="WP_192755534.1">
    <property type="nucleotide sequence ID" value="NZ_BAABJL010000194.1"/>
</dbReference>
<accession>A0A927RDK2</accession>
<name>A0A927RDK2_9ACTN</name>
<reference evidence="1" key="1">
    <citation type="submission" date="2020-10" db="EMBL/GenBank/DDBJ databases">
        <title>Sequencing the genomes of 1000 actinobacteria strains.</title>
        <authorList>
            <person name="Klenk H.-P."/>
        </authorList>
    </citation>
    <scope>NUCLEOTIDE SEQUENCE</scope>
    <source>
        <strain evidence="1">DSM 45354</strain>
    </source>
</reference>
<dbReference type="Pfam" id="PF13416">
    <property type="entry name" value="SBP_bac_8"/>
    <property type="match status" value="1"/>
</dbReference>
<sequence>MAPLPSRRDLLRTAGLLVAGGAAAGGLTGCADQVASGFTGSAPSSNVLTYWNLLGGGDGVRMKQMEAAYQKQNPDVDLEAVTLTWGNPYYTKLSLATLGAQPPDVAISHLTRVPTLAGADLLQPFEPEDLARHGMQPDKFVQRALDRATIDGKIYAIPLDTHPFVMFYNTELADKAGLLDSDGNLVSLDNEDGFIEALHKAKEATGGWGGAVATIGDIATPWRFFFSLYGQLGGKLLMGSAPEEILEPEKAIRAAALMRRLTVEEKVLPTTIDYGGAIALFANSRSAFFFQGEWEVSTFVTSKLPFSMTKFPNLMGGTYAVQADSHSFVLPGKAPFERERLDRVLGFVRSMLDQSITWAEGGHIPTWLPVQESTKYRSIKPQSNYADAAESAVYDPPAWYSGSGSNFEQVAGSALGGVLAGRTAPEAAIRQIQQGISALARTASPI</sequence>